<organism evidence="1 2">
    <name type="scientific">Micavibrio aeruginosavorus</name>
    <dbReference type="NCBI Taxonomy" id="349221"/>
    <lineage>
        <taxon>Bacteria</taxon>
        <taxon>Pseudomonadati</taxon>
        <taxon>Bdellovibrionota</taxon>
        <taxon>Bdellovibrionia</taxon>
        <taxon>Bdellovibrionales</taxon>
        <taxon>Pseudobdellovibrionaceae</taxon>
        <taxon>Micavibrio</taxon>
    </lineage>
</organism>
<evidence type="ECO:0000313" key="2">
    <source>
        <dbReference type="Proteomes" id="UP000249557"/>
    </source>
</evidence>
<evidence type="ECO:0000313" key="1">
    <source>
        <dbReference type="EMBL" id="PZO85746.1"/>
    </source>
</evidence>
<comment type="caution">
    <text evidence="1">The sequence shown here is derived from an EMBL/GenBank/DDBJ whole genome shotgun (WGS) entry which is preliminary data.</text>
</comment>
<reference evidence="1 2" key="1">
    <citation type="submission" date="2017-08" db="EMBL/GenBank/DDBJ databases">
        <title>Infants hospitalized years apart are colonized by the same room-sourced microbial strains.</title>
        <authorList>
            <person name="Brooks B."/>
            <person name="Olm M.R."/>
            <person name="Firek B.A."/>
            <person name="Baker R."/>
            <person name="Thomas B.C."/>
            <person name="Morowitz M.J."/>
            <person name="Banfield J.F."/>
        </authorList>
    </citation>
    <scope>NUCLEOTIDE SEQUENCE [LARGE SCALE GENOMIC DNA]</scope>
    <source>
        <strain evidence="1">S2_018_000_R2_104</strain>
    </source>
</reference>
<proteinExistence type="predicted"/>
<sequence>MTESPKTSVEDILRGTNDGSGRPNVLLYEVFEKHGKGLKKPVLEWSYGEDSLPLNDETAQTVQHMLSEGALTRGPGEYVHHMGGHVQRLRLTNG</sequence>
<dbReference type="EMBL" id="QFNK01000138">
    <property type="protein sequence ID" value="PZO85746.1"/>
    <property type="molecule type" value="Genomic_DNA"/>
</dbReference>
<protein>
    <submittedName>
        <fullName evidence="1">Uncharacterized protein</fullName>
    </submittedName>
</protein>
<dbReference type="Proteomes" id="UP000249557">
    <property type="component" value="Unassembled WGS sequence"/>
</dbReference>
<name>A0A2W4ZWA7_9BACT</name>
<accession>A0A2W4ZWA7</accession>
<gene>
    <name evidence="1" type="ORF">DI626_07195</name>
</gene>
<dbReference type="AlphaFoldDB" id="A0A2W4ZWA7"/>